<evidence type="ECO:0000313" key="7">
    <source>
        <dbReference type="Ensembl" id="ENSLLEP00000036784.1"/>
    </source>
</evidence>
<dbReference type="InterPro" id="IPR036322">
    <property type="entry name" value="WD40_repeat_dom_sf"/>
</dbReference>
<feature type="domain" description="NACHT" evidence="4">
    <location>
        <begin position="382"/>
        <end position="552"/>
    </location>
</feature>
<feature type="repeat" description="WD" evidence="3">
    <location>
        <begin position="1173"/>
        <end position="1214"/>
    </location>
</feature>
<evidence type="ECO:0000256" key="1">
    <source>
        <dbReference type="ARBA" id="ARBA00022574"/>
    </source>
</evidence>
<dbReference type="InterPro" id="IPR020472">
    <property type="entry name" value="WD40_PAC1"/>
</dbReference>
<dbReference type="SUPFAM" id="SSF50998">
    <property type="entry name" value="Quinoprotein alcohol dehydrogenase-like"/>
    <property type="match status" value="1"/>
</dbReference>
<protein>
    <submittedName>
        <fullName evidence="7">Uncharacterized protein</fullName>
    </submittedName>
</protein>
<feature type="domain" description="DUF4062" evidence="5">
    <location>
        <begin position="24"/>
        <end position="110"/>
    </location>
</feature>
<accession>A0A8C5QHW8</accession>
<dbReference type="Pfam" id="PF05729">
    <property type="entry name" value="NACHT"/>
    <property type="match status" value="1"/>
</dbReference>
<feature type="repeat" description="WD" evidence="3">
    <location>
        <begin position="957"/>
        <end position="998"/>
    </location>
</feature>
<reference evidence="7" key="1">
    <citation type="submission" date="2025-08" db="UniProtKB">
        <authorList>
            <consortium name="Ensembl"/>
        </authorList>
    </citation>
    <scope>IDENTIFICATION</scope>
</reference>
<dbReference type="PROSITE" id="PS50294">
    <property type="entry name" value="WD_REPEATS_REGION"/>
    <property type="match status" value="4"/>
</dbReference>
<dbReference type="PRINTS" id="PR00320">
    <property type="entry name" value="GPROTEINBRPT"/>
</dbReference>
<feature type="repeat" description="WD" evidence="3">
    <location>
        <begin position="1430"/>
        <end position="1471"/>
    </location>
</feature>
<dbReference type="InterPro" id="IPR015943">
    <property type="entry name" value="WD40/YVTN_repeat-like_dom_sf"/>
</dbReference>
<evidence type="ECO:0000256" key="3">
    <source>
        <dbReference type="PROSITE-ProRule" id="PRU00221"/>
    </source>
</evidence>
<dbReference type="InterPro" id="IPR011047">
    <property type="entry name" value="Quinoprotein_ADH-like_sf"/>
</dbReference>
<dbReference type="Gene3D" id="1.25.40.370">
    <property type="match status" value="1"/>
</dbReference>
<evidence type="ECO:0000259" key="6">
    <source>
        <dbReference type="Pfam" id="PF25469"/>
    </source>
</evidence>
<dbReference type="SUPFAM" id="SSF52540">
    <property type="entry name" value="P-loop containing nucleoside triphosphate hydrolases"/>
    <property type="match status" value="1"/>
</dbReference>
<dbReference type="Pfam" id="PF25469">
    <property type="entry name" value="WHD_NWD1"/>
    <property type="match status" value="1"/>
</dbReference>
<dbReference type="PROSITE" id="PS50082">
    <property type="entry name" value="WD_REPEATS_2"/>
    <property type="match status" value="5"/>
</dbReference>
<evidence type="ECO:0000313" key="8">
    <source>
        <dbReference type="Proteomes" id="UP000694569"/>
    </source>
</evidence>
<dbReference type="InterPro" id="IPR027417">
    <property type="entry name" value="P-loop_NTPase"/>
</dbReference>
<proteinExistence type="predicted"/>
<dbReference type="PANTHER" id="PTHR45013">
    <property type="entry name" value="NACHT DOMAIN- AND WD REPEAT-CONTAINING PROTEIN 1"/>
    <property type="match status" value="1"/>
</dbReference>
<dbReference type="InterPro" id="IPR057588">
    <property type="entry name" value="NWD1/2-like_WH"/>
</dbReference>
<dbReference type="PROSITE" id="PS00678">
    <property type="entry name" value="WD_REPEATS_1"/>
    <property type="match status" value="3"/>
</dbReference>
<dbReference type="Gene3D" id="3.40.50.300">
    <property type="entry name" value="P-loop containing nucleotide triphosphate hydrolases"/>
    <property type="match status" value="1"/>
</dbReference>
<dbReference type="Pfam" id="PF00400">
    <property type="entry name" value="WD40"/>
    <property type="match status" value="5"/>
</dbReference>
<keyword evidence="2" id="KW-0677">Repeat</keyword>
<dbReference type="PANTHER" id="PTHR45013:SF1">
    <property type="entry name" value="NACHT DOMAIN- AND WD REPEAT-CONTAINING PROTEIN 1"/>
    <property type="match status" value="1"/>
</dbReference>
<dbReference type="Ensembl" id="ENSLLET00000038205.1">
    <property type="protein sequence ID" value="ENSLLEP00000036784.1"/>
    <property type="gene ID" value="ENSLLEG00000023303.1"/>
</dbReference>
<dbReference type="Proteomes" id="UP000694569">
    <property type="component" value="Unplaced"/>
</dbReference>
<feature type="domain" description="NWD1/2-like winged helix-turn-helix" evidence="6">
    <location>
        <begin position="609"/>
        <end position="725"/>
    </location>
</feature>
<dbReference type="InterPro" id="IPR025139">
    <property type="entry name" value="DUF4062"/>
</dbReference>
<dbReference type="InterPro" id="IPR007111">
    <property type="entry name" value="NACHT_NTPase"/>
</dbReference>
<keyword evidence="1 3" id="KW-0853">WD repeat</keyword>
<reference evidence="7" key="2">
    <citation type="submission" date="2025-09" db="UniProtKB">
        <authorList>
            <consortium name="Ensembl"/>
        </authorList>
    </citation>
    <scope>IDENTIFICATION</scope>
</reference>
<feature type="repeat" description="WD" evidence="3">
    <location>
        <begin position="1482"/>
        <end position="1516"/>
    </location>
</feature>
<name>A0A8C5QHW8_9ANUR</name>
<feature type="repeat" description="WD" evidence="3">
    <location>
        <begin position="915"/>
        <end position="956"/>
    </location>
</feature>
<dbReference type="InterPro" id="IPR001680">
    <property type="entry name" value="WD40_rpt"/>
</dbReference>
<dbReference type="InterPro" id="IPR019775">
    <property type="entry name" value="WD40_repeat_CS"/>
</dbReference>
<dbReference type="SMART" id="SM00320">
    <property type="entry name" value="WD40"/>
    <property type="match status" value="9"/>
</dbReference>
<dbReference type="Gene3D" id="2.130.10.10">
    <property type="entry name" value="YVTN repeat-like/Quinoprotein amine dehydrogenase"/>
    <property type="match status" value="3"/>
</dbReference>
<evidence type="ECO:0000256" key="2">
    <source>
        <dbReference type="ARBA" id="ARBA00022737"/>
    </source>
</evidence>
<evidence type="ECO:0000259" key="4">
    <source>
        <dbReference type="Pfam" id="PF05729"/>
    </source>
</evidence>
<evidence type="ECO:0000259" key="5">
    <source>
        <dbReference type="Pfam" id="PF13271"/>
    </source>
</evidence>
<dbReference type="GeneTree" id="ENSGT00940000168675"/>
<dbReference type="Pfam" id="PF13271">
    <property type="entry name" value="DUF4062"/>
    <property type="match status" value="1"/>
</dbReference>
<dbReference type="InterPro" id="IPR043365">
    <property type="entry name" value="NWD1"/>
</dbReference>
<dbReference type="OrthoDB" id="6134417at2759"/>
<organism evidence="7 8">
    <name type="scientific">Leptobrachium leishanense</name>
    <name type="common">Leishan spiny toad</name>
    <dbReference type="NCBI Taxonomy" id="445787"/>
    <lineage>
        <taxon>Eukaryota</taxon>
        <taxon>Metazoa</taxon>
        <taxon>Chordata</taxon>
        <taxon>Craniata</taxon>
        <taxon>Vertebrata</taxon>
        <taxon>Euteleostomi</taxon>
        <taxon>Amphibia</taxon>
        <taxon>Batrachia</taxon>
        <taxon>Anura</taxon>
        <taxon>Pelobatoidea</taxon>
        <taxon>Megophryidae</taxon>
        <taxon>Leptobrachium</taxon>
    </lineage>
</organism>
<sequence>MMDTKKIMRGRKTALPAEPSNSVRLFISSTFSDMAEERDTLMELAYPEIQSFCQKNGLTFEVVDMRWGVRDYATVDHMTTDLCLKEIEFCHRTSMGPFFIGLVGQRYGFRPILRVINEDEFNILYKKTQRNESDAQLLTHWFWKDMNAAPPTYILQPITVHLPHYSDSNPAHADLQTQDRNTWINIERRLTQALRSAATEAYKEGLITLEQKHKYFKSVTEHEIESGLLIYKANESRSTVFCREVMDLDACNDKRSKYLDVNEDGSLDTEAQELLGYLKERIVTNYPDHVKKHNVEIRKPSKGYFQELCDQVIAVVNHQILTCLCRGPTDKSGSENQTWLMQEVTHHLFLSREKSEIFCGQQELLQSVLTHIKEGVHVRPPLVIYGPSGSGKTALMCKIFEILRSIVPDDGGPVLVLRLLGTSPHSSEIHDVLKSICYQVCLAFDLPAPSTQVTNTYNETVRFFHRLLTVISEAKAEPLVLILDSLDQLSQSEGAHHLHWLPKECPANVHILVSTLPEEWGILNTLHSFIKNPNSFLEVQPLSPEHGGQIIEMLLKSVGRSLTSSQLETVLNSFKVCGQPLLLRLAFDEAKRWASYTPSSEIKIATTTKSAVQQLYQRLETLHGKTLVSHALGYIVASRNGLSEAELKDILSLDDDVLSDIYQYWAPPSNEVIRFPALSWTRLRYDLEGYLVERQADCSTVMGLYHRQFIEVAQHTYLVGQDKIKKHHMLAEYFMGTWSKGAKRPIHLTLIKKSMNADRKVAPQPLWFSNDMPNRRKMSELPYHLLKANRYGELEREVLGNMDWIASKVVSCGINSVIKDFEMAVECAENNQLLLVLESLRLFRPTIDFIEVSVDPCIIYTELLARLLFFEQSCPSLVGEMCQQCTSWLYQYPHPTFIPVCGFFQPPGGPLQTTLTGFKKGITVMELSLDQDLLVVGSEDGTMIVWNIKDIEVIHTLTGHSAPIRCVKVFGKGTRAVSGSVDNTLLLWNLATGKTMLSIHEDHTLYDNAYLHVDEKKGIIYSAAGSQVNAWNMESGELIQNISPGVPNLPLQLAVLSPQQILITVTEGGSVHFWDDTTKELRGSRQLPGVYGEAADPVCSCVISKHGKMVVGFKNGALALIASGGAVSTEMMPCALVFVVAADDESLFAAGFGKQVQVYRADTNALRTFLASCLEHQDLVESATINSEKNIIVTGSKDETIRVWNLSQRGAIMDILYGMGVPVTALAMKGGTLVSASRNAYYLKLWNADYDQKHKTIPPFQDLSGCVTLSDSGKRVYFPRTGDKHKIVVWDSEQGSIADILEASSEVTCLEIAEVKKVLFCGLSSGTVLAFPLGQKQDVACIPPPDHNLAVLCLSLSKKENKMAVAYHNLILLYDVTQGNPLPTMDPICSINPSVSNSIWKAAVLENGQVLYGTTGGAICLYNSENNHTMESHSSKITCLEISNKELYALSGSEDAVQRIWNLETREWEHEMCYKGFFFNGVDCACFSLDDSYIYTGSKDRAIKVWDVSNGSLLAVQYVYATVTRIIPTTDGFMATTRLGYIIRERFQCPESISPQYNPLKNIKSTCTVNSRKLKDSNYKTAETPKTKRSRWRCVEHTKKSQICHIV</sequence>
<dbReference type="SUPFAM" id="SSF50978">
    <property type="entry name" value="WD40 repeat-like"/>
    <property type="match status" value="1"/>
</dbReference>
<keyword evidence="8" id="KW-1185">Reference proteome</keyword>